<dbReference type="Gene3D" id="4.10.410.40">
    <property type="match status" value="1"/>
</dbReference>
<evidence type="ECO:0000313" key="1">
    <source>
        <dbReference type="EMBL" id="XCG50502.1"/>
    </source>
</evidence>
<dbReference type="SUPFAM" id="SSF49313">
    <property type="entry name" value="Cadherin-like"/>
    <property type="match status" value="1"/>
</dbReference>
<proteinExistence type="predicted"/>
<accession>A0AAU8CVD0</accession>
<protein>
    <submittedName>
        <fullName evidence="1">Ig domain-containing protein</fullName>
    </submittedName>
</protein>
<name>A0AAU8CVD0_9HYPH</name>
<sequence>MTINTTAKAKVFIGNPNATIALLAEFEAEDWTEIKEVEDLGEWGAEGTEVTFISLADSHTRRRKGSIDSGTVALIVGRDPLDPGQTKARAAVEEWLPYAFKVELNDKPTPTGENTVFYFRAPVMSARNQFGTADDITKTTFSLGIDGAILEIPSAVVVAFLPAAGALPGATQNTAYNQTIAASGGLGTVSYAVTAGALPAGLTLNAATGAISGTPTAVENANFTITATYTGSGEAEAAYTLAVTA</sequence>
<dbReference type="EMBL" id="CP159253">
    <property type="protein sequence ID" value="XCG50502.1"/>
    <property type="molecule type" value="Genomic_DNA"/>
</dbReference>
<dbReference type="InterPro" id="IPR013783">
    <property type="entry name" value="Ig-like_fold"/>
</dbReference>
<dbReference type="GO" id="GO:0005509">
    <property type="term" value="F:calcium ion binding"/>
    <property type="evidence" value="ECO:0007669"/>
    <property type="project" value="InterPro"/>
</dbReference>
<dbReference type="AlphaFoldDB" id="A0AAU8CVD0"/>
<organism evidence="1">
    <name type="scientific">Mesorhizobium sp. WSM2240</name>
    <dbReference type="NCBI Taxonomy" id="3228851"/>
    <lineage>
        <taxon>Bacteria</taxon>
        <taxon>Pseudomonadati</taxon>
        <taxon>Pseudomonadota</taxon>
        <taxon>Alphaproteobacteria</taxon>
        <taxon>Hyphomicrobiales</taxon>
        <taxon>Phyllobacteriaceae</taxon>
        <taxon>Mesorhizobium</taxon>
    </lineage>
</organism>
<dbReference type="GO" id="GO:0016020">
    <property type="term" value="C:membrane"/>
    <property type="evidence" value="ECO:0007669"/>
    <property type="project" value="InterPro"/>
</dbReference>
<dbReference type="Gene3D" id="2.60.40.10">
    <property type="entry name" value="Immunoglobulins"/>
    <property type="match status" value="1"/>
</dbReference>
<reference evidence="1" key="1">
    <citation type="submission" date="2024-06" db="EMBL/GenBank/DDBJ databases">
        <title>Mesorhizobium karijinii sp. nov., a symbiont of the iconic Swainsona formosa from arid Australia.</title>
        <authorList>
            <person name="Hill Y.J."/>
            <person name="Watkin E.L.J."/>
            <person name="O'Hara G.W."/>
            <person name="Terpolilli J."/>
            <person name="Tye M.L."/>
            <person name="Kohlmeier M.G."/>
        </authorList>
    </citation>
    <scope>NUCLEOTIDE SEQUENCE</scope>
    <source>
        <strain evidence="1">WSM2240</strain>
    </source>
</reference>
<dbReference type="InterPro" id="IPR015919">
    <property type="entry name" value="Cadherin-like_sf"/>
</dbReference>
<dbReference type="RefSeq" id="WP_353641971.1">
    <property type="nucleotide sequence ID" value="NZ_CP159253.1"/>
</dbReference>
<dbReference type="Pfam" id="PF05345">
    <property type="entry name" value="He_PIG"/>
    <property type="match status" value="1"/>
</dbReference>
<gene>
    <name evidence="1" type="ORF">ABVK50_08525</name>
</gene>